<evidence type="ECO:0000259" key="4">
    <source>
        <dbReference type="SMART" id="SM00895"/>
    </source>
</evidence>
<dbReference type="EMBL" id="BMLZ01000030">
    <property type="protein sequence ID" value="GGP30525.1"/>
    <property type="molecule type" value="Genomic_DNA"/>
</dbReference>
<name>A0ABQ2PZR6_9DEIO</name>
<feature type="domain" description="GntR C-terminal" evidence="4">
    <location>
        <begin position="56"/>
        <end position="177"/>
    </location>
</feature>
<organism evidence="5 6">
    <name type="scientific">Deinococcus wulumuqiensis</name>
    <dbReference type="NCBI Taxonomy" id="980427"/>
    <lineage>
        <taxon>Bacteria</taxon>
        <taxon>Thermotogati</taxon>
        <taxon>Deinococcota</taxon>
        <taxon>Deinococci</taxon>
        <taxon>Deinococcales</taxon>
        <taxon>Deinococcaceae</taxon>
        <taxon>Deinococcus</taxon>
    </lineage>
</organism>
<evidence type="ECO:0000256" key="1">
    <source>
        <dbReference type="ARBA" id="ARBA00023015"/>
    </source>
</evidence>
<evidence type="ECO:0000313" key="6">
    <source>
        <dbReference type="Proteomes" id="UP000630135"/>
    </source>
</evidence>
<dbReference type="PANTHER" id="PTHR43537:SF41">
    <property type="entry name" value="TRANSCRIPTIONAL REGULATORY PROTEIN"/>
    <property type="match status" value="1"/>
</dbReference>
<evidence type="ECO:0000256" key="2">
    <source>
        <dbReference type="ARBA" id="ARBA00023125"/>
    </source>
</evidence>
<dbReference type="Proteomes" id="UP000630135">
    <property type="component" value="Unassembled WGS sequence"/>
</dbReference>
<proteinExistence type="predicted"/>
<comment type="caution">
    <text evidence="5">The sequence shown here is derived from an EMBL/GenBank/DDBJ whole genome shotgun (WGS) entry which is preliminary data.</text>
</comment>
<keyword evidence="1" id="KW-0805">Transcription regulation</keyword>
<evidence type="ECO:0000313" key="5">
    <source>
        <dbReference type="EMBL" id="GGP30525.1"/>
    </source>
</evidence>
<gene>
    <name evidence="5" type="ORF">GCM10008021_21760</name>
</gene>
<keyword evidence="2" id="KW-0238">DNA-binding</keyword>
<keyword evidence="3" id="KW-0804">Transcription</keyword>
<evidence type="ECO:0000256" key="3">
    <source>
        <dbReference type="ARBA" id="ARBA00023163"/>
    </source>
</evidence>
<dbReference type="Gene3D" id="1.20.120.530">
    <property type="entry name" value="GntR ligand-binding domain-like"/>
    <property type="match status" value="1"/>
</dbReference>
<dbReference type="InterPro" id="IPR008920">
    <property type="entry name" value="TF_FadR/GntR_C"/>
</dbReference>
<dbReference type="Pfam" id="PF07729">
    <property type="entry name" value="FCD"/>
    <property type="match status" value="1"/>
</dbReference>
<protein>
    <recommendedName>
        <fullName evidence="4">GntR C-terminal domain-containing protein</fullName>
    </recommendedName>
</protein>
<keyword evidence="6" id="KW-1185">Reference proteome</keyword>
<dbReference type="SMART" id="SM00895">
    <property type="entry name" value="FCD"/>
    <property type="match status" value="1"/>
</dbReference>
<sequence>MHPYRRIRIFSYSHPLGLNLKLPDSIGIRISSEGLVTLYPNRGAVVTVLSVREVEEIYELRQLLEGEALRRHFPRLSEQELDAAALMLEQMALTSDSESWGKLDRQFQALLHGALSGTRLHDLIRSLRVHVDRYAHLYGLAMAHRTQFEAQHWELLTALRAGNIEHAVHIQRQQLGDTAAMLTAAMKEREQRR</sequence>
<dbReference type="PANTHER" id="PTHR43537">
    <property type="entry name" value="TRANSCRIPTIONAL REGULATOR, GNTR FAMILY"/>
    <property type="match status" value="1"/>
</dbReference>
<dbReference type="InterPro" id="IPR011711">
    <property type="entry name" value="GntR_C"/>
</dbReference>
<reference evidence="6" key="1">
    <citation type="journal article" date="2019" name="Int. J. Syst. Evol. Microbiol.">
        <title>The Global Catalogue of Microorganisms (GCM) 10K type strain sequencing project: providing services to taxonomists for standard genome sequencing and annotation.</title>
        <authorList>
            <consortium name="The Broad Institute Genomics Platform"/>
            <consortium name="The Broad Institute Genome Sequencing Center for Infectious Disease"/>
            <person name="Wu L."/>
            <person name="Ma J."/>
        </authorList>
    </citation>
    <scope>NUCLEOTIDE SEQUENCE [LARGE SCALE GENOMIC DNA]</scope>
    <source>
        <strain evidence="6">CGMCC 1.8884</strain>
    </source>
</reference>
<accession>A0ABQ2PZR6</accession>
<dbReference type="SUPFAM" id="SSF48008">
    <property type="entry name" value="GntR ligand-binding domain-like"/>
    <property type="match status" value="1"/>
</dbReference>